<feature type="transmembrane region" description="Helical" evidence="2">
    <location>
        <begin position="161"/>
        <end position="185"/>
    </location>
</feature>
<dbReference type="EMBL" id="CP054301">
    <property type="protein sequence ID" value="QKK79850.1"/>
    <property type="molecule type" value="Genomic_DNA"/>
</dbReference>
<reference evidence="3 4" key="1">
    <citation type="submission" date="2020-06" db="EMBL/GenBank/DDBJ databases">
        <authorList>
            <person name="Voronona O.L."/>
            <person name="Aksenova E.I."/>
            <person name="Kunda M.S."/>
            <person name="Semenov A.N."/>
            <person name="Ryzhova N."/>
        </authorList>
    </citation>
    <scope>NUCLEOTIDE SEQUENCE [LARGE SCALE GENOMIC DNA]</scope>
    <source>
        <strain evidence="3 4">MPKMM3633</strain>
    </source>
</reference>
<evidence type="ECO:0000256" key="1">
    <source>
        <dbReference type="SAM" id="MobiDB-lite"/>
    </source>
</evidence>
<dbReference type="Proteomes" id="UP000509371">
    <property type="component" value="Chromosome"/>
</dbReference>
<feature type="region of interest" description="Disordered" evidence="1">
    <location>
        <begin position="1"/>
        <end position="44"/>
    </location>
</feature>
<dbReference type="AlphaFoldDB" id="A0A859CZB8"/>
<gene>
    <name evidence="3" type="ORF">MP3633_1115</name>
</gene>
<evidence type="ECO:0000313" key="4">
    <source>
        <dbReference type="Proteomes" id="UP000509371"/>
    </source>
</evidence>
<keyword evidence="2 3" id="KW-0812">Transmembrane</keyword>
<dbReference type="KEGG" id="mpri:MP3633_1115"/>
<feature type="transmembrane region" description="Helical" evidence="2">
    <location>
        <begin position="111"/>
        <end position="140"/>
    </location>
</feature>
<name>A0A859CZB8_9GAMM</name>
<feature type="compositionally biased region" description="Basic and acidic residues" evidence="1">
    <location>
        <begin position="11"/>
        <end position="25"/>
    </location>
</feature>
<proteinExistence type="predicted"/>
<organism evidence="3 4">
    <name type="scientific">Marinomonas primoryensis</name>
    <dbReference type="NCBI Taxonomy" id="178399"/>
    <lineage>
        <taxon>Bacteria</taxon>
        <taxon>Pseudomonadati</taxon>
        <taxon>Pseudomonadota</taxon>
        <taxon>Gammaproteobacteria</taxon>
        <taxon>Oceanospirillales</taxon>
        <taxon>Oceanospirillaceae</taxon>
        <taxon>Marinomonas</taxon>
    </lineage>
</organism>
<evidence type="ECO:0000313" key="3">
    <source>
        <dbReference type="EMBL" id="QKK79850.1"/>
    </source>
</evidence>
<feature type="compositionally biased region" description="Basic and acidic residues" evidence="1">
    <location>
        <begin position="33"/>
        <end position="44"/>
    </location>
</feature>
<protein>
    <submittedName>
        <fullName evidence="3">Putative transmembrane protein</fullName>
    </submittedName>
</protein>
<evidence type="ECO:0000256" key="2">
    <source>
        <dbReference type="SAM" id="Phobius"/>
    </source>
</evidence>
<sequence>MDVDVSQMPKSRQDDQQDREGHRSISEYQDTAYHSEDFPPQKPRQEKGFLRRMMTSGKPFSFSQTTDSITVYGLDKITPSEMAKIAATKQQEVYWDEQSLNGEGLTGWSQVYAIVVSITNGCLFMALPLCYAVFLLGLFIDKGGGSGRLECCLRRYFSGNYFVRDLTLFAYLPSLQAIACGLYVFSAVFAPEPDI</sequence>
<keyword evidence="2" id="KW-0472">Membrane</keyword>
<accession>A0A859CZB8</accession>
<keyword evidence="2" id="KW-1133">Transmembrane helix</keyword>